<reference evidence="2 3" key="1">
    <citation type="journal article" date="2014" name="BMC Genomics">
        <title>Oil accumulation mechanisms of the oleaginous microalga Chlorella protothecoides revealed through its genome, transcriptomes, and proteomes.</title>
        <authorList>
            <person name="Gao C."/>
            <person name="Wang Y."/>
            <person name="Shen Y."/>
            <person name="Yan D."/>
            <person name="He X."/>
            <person name="Dai J."/>
            <person name="Wu Q."/>
        </authorList>
    </citation>
    <scope>NUCLEOTIDE SEQUENCE [LARGE SCALE GENOMIC DNA]</scope>
    <source>
        <strain evidence="2 3">0710</strain>
    </source>
</reference>
<dbReference type="RefSeq" id="XP_011396899.1">
    <property type="nucleotide sequence ID" value="XM_011398597.1"/>
</dbReference>
<dbReference type="KEGG" id="apro:F751_4046"/>
<evidence type="ECO:0000313" key="3">
    <source>
        <dbReference type="Proteomes" id="UP000028924"/>
    </source>
</evidence>
<dbReference type="GeneID" id="23615437"/>
<feature type="region of interest" description="Disordered" evidence="1">
    <location>
        <begin position="1"/>
        <end position="21"/>
    </location>
</feature>
<sequence>MPKRPESPVATEAPVQATMSSNPDCPCAPNMILAIHPKTALAIHPKTALSTRRALEDSKLTIPVLLEYPKPEPNQPGSPGPLLAYKAGYADGQADVEAQRPDLVQETQRLDQLEYAINTELTAQMIRAAQLAALRAEAADRAAQLKRLTSILDAAAGGAPGAMAMKLNAMLHAEQEAWAAAEKERAGEYEEGASDAKPQGRPTAVFECELPSDPKAAEVHPSPTLPPGSEEVVTRTRAACPGSTHLDEDATVPTAYLSHNGTPCTTYNMYGGNHGPQPLVWAADLEARPNTSVSPGTVHEGGAITASGEELNTHGSLAGSWDDCDASLTPISAAFCAAERSQTAASPTAWPPPQDDLECTGWEHFILTPERPPMASAQQQWHGWSFVTPYPQRLEQDSPMLGREFEDL</sequence>
<gene>
    <name evidence="2" type="ORF">F751_4046</name>
</gene>
<organism evidence="2 3">
    <name type="scientific">Auxenochlorella protothecoides</name>
    <name type="common">Green microalga</name>
    <name type="synonym">Chlorella protothecoides</name>
    <dbReference type="NCBI Taxonomy" id="3075"/>
    <lineage>
        <taxon>Eukaryota</taxon>
        <taxon>Viridiplantae</taxon>
        <taxon>Chlorophyta</taxon>
        <taxon>core chlorophytes</taxon>
        <taxon>Trebouxiophyceae</taxon>
        <taxon>Chlorellales</taxon>
        <taxon>Chlorellaceae</taxon>
        <taxon>Auxenochlorella</taxon>
    </lineage>
</organism>
<evidence type="ECO:0000313" key="2">
    <source>
        <dbReference type="EMBL" id="KFM24021.1"/>
    </source>
</evidence>
<protein>
    <submittedName>
        <fullName evidence="2">Uncharacterized protein</fullName>
    </submittedName>
</protein>
<evidence type="ECO:0000256" key="1">
    <source>
        <dbReference type="SAM" id="MobiDB-lite"/>
    </source>
</evidence>
<feature type="region of interest" description="Disordered" evidence="1">
    <location>
        <begin position="214"/>
        <end position="233"/>
    </location>
</feature>
<name>A0A087SE67_AUXPR</name>
<dbReference type="AlphaFoldDB" id="A0A087SE67"/>
<dbReference type="Proteomes" id="UP000028924">
    <property type="component" value="Unassembled WGS sequence"/>
</dbReference>
<proteinExistence type="predicted"/>
<dbReference type="EMBL" id="KL662103">
    <property type="protein sequence ID" value="KFM24021.1"/>
    <property type="molecule type" value="Genomic_DNA"/>
</dbReference>
<keyword evidence="3" id="KW-1185">Reference proteome</keyword>
<accession>A0A087SE67</accession>